<dbReference type="InterPro" id="IPR009928">
    <property type="entry name" value="DnaI_N"/>
</dbReference>
<evidence type="ECO:0000259" key="2">
    <source>
        <dbReference type="Pfam" id="PF07319"/>
    </source>
</evidence>
<dbReference type="Gene3D" id="3.40.50.300">
    <property type="entry name" value="P-loop containing nucleotide triphosphate hydrolases"/>
    <property type="match status" value="1"/>
</dbReference>
<name>A0A091BS11_STREI</name>
<dbReference type="GO" id="GO:0006260">
    <property type="term" value="P:DNA replication"/>
    <property type="evidence" value="ECO:0007669"/>
    <property type="project" value="TreeGrafter"/>
</dbReference>
<dbReference type="Pfam" id="PF01695">
    <property type="entry name" value="IstB_IS21"/>
    <property type="match status" value="1"/>
</dbReference>
<feature type="domain" description="Primosomal DnaI N-terminal" evidence="2">
    <location>
        <begin position="1"/>
        <end position="90"/>
    </location>
</feature>
<dbReference type="AlphaFoldDB" id="A0A091BS11"/>
<dbReference type="SUPFAM" id="SSF52540">
    <property type="entry name" value="P-loop containing nucleoside triphosphate hydrolases"/>
    <property type="match status" value="1"/>
</dbReference>
<dbReference type="EMBL" id="FOTG01000002">
    <property type="protein sequence ID" value="SFL06095.1"/>
    <property type="molecule type" value="Genomic_DNA"/>
</dbReference>
<evidence type="ECO:0000259" key="1">
    <source>
        <dbReference type="Pfam" id="PF01695"/>
    </source>
</evidence>
<reference evidence="4 6" key="2">
    <citation type="submission" date="2016-10" db="EMBL/GenBank/DDBJ databases">
        <authorList>
            <person name="Varghese N."/>
            <person name="Submissions S."/>
        </authorList>
    </citation>
    <scope>NUCLEOTIDE SEQUENCE [LARGE SCALE GENOMIC DNA]</scope>
    <source>
        <strain evidence="4 6">JB1</strain>
    </source>
</reference>
<dbReference type="GO" id="GO:0005524">
    <property type="term" value="F:ATP binding"/>
    <property type="evidence" value="ECO:0007669"/>
    <property type="project" value="InterPro"/>
</dbReference>
<reference evidence="3 5" key="1">
    <citation type="journal article" date="2014" name="Genome Announc.">
        <title>Draft Genome Sequences of Streptococcus bovis Strains ATCC 33317 and JB1.</title>
        <authorList>
            <person name="Benahmed F.H."/>
            <person name="Gopinath G.R."/>
            <person name="Harbottle H."/>
            <person name="Cotta M.A."/>
            <person name="Luo Y."/>
            <person name="Henderson C."/>
            <person name="Teri P."/>
            <person name="Soppet D."/>
            <person name="Rasmussen M."/>
            <person name="Whitehead T.R."/>
            <person name="Davidson M."/>
        </authorList>
    </citation>
    <scope>NUCLEOTIDE SEQUENCE [LARGE SCALE GENOMIC DNA]</scope>
    <source>
        <strain evidence="3 5">JB1</strain>
    </source>
</reference>
<dbReference type="EMBL" id="AUZH01000012">
    <property type="protein sequence ID" value="KFN88421.1"/>
    <property type="molecule type" value="Genomic_DNA"/>
</dbReference>
<evidence type="ECO:0000313" key="3">
    <source>
        <dbReference type="EMBL" id="KFN88421.1"/>
    </source>
</evidence>
<dbReference type="PANTHER" id="PTHR30050">
    <property type="entry name" value="CHROMOSOMAL REPLICATION INITIATOR PROTEIN DNAA"/>
    <property type="match status" value="1"/>
</dbReference>
<dbReference type="InterPro" id="IPR027417">
    <property type="entry name" value="P-loop_NTPase"/>
</dbReference>
<dbReference type="Proteomes" id="UP000029382">
    <property type="component" value="Unassembled WGS sequence"/>
</dbReference>
<feature type="domain" description="IstB-like ATP-binding" evidence="1">
    <location>
        <begin position="154"/>
        <end position="298"/>
    </location>
</feature>
<dbReference type="RefSeq" id="WP_024343628.1">
    <property type="nucleotide sequence ID" value="NZ_AUZH01000012.1"/>
</dbReference>
<dbReference type="GeneID" id="63969776"/>
<gene>
    <name evidence="3" type="ORF">H702_03255</name>
    <name evidence="4" type="ORF">SAMN02910290_00289</name>
</gene>
<dbReference type="Proteomes" id="UP000182793">
    <property type="component" value="Unassembled WGS sequence"/>
</dbReference>
<dbReference type="NCBIfam" id="NF006505">
    <property type="entry name" value="PRK08939.1"/>
    <property type="match status" value="1"/>
</dbReference>
<dbReference type="PANTHER" id="PTHR30050:SF8">
    <property type="entry name" value="PRIMOSOMAL PROTEIN DNAI"/>
    <property type="match status" value="1"/>
</dbReference>
<evidence type="ECO:0000313" key="6">
    <source>
        <dbReference type="Proteomes" id="UP000182793"/>
    </source>
</evidence>
<keyword evidence="6" id="KW-1185">Reference proteome</keyword>
<proteinExistence type="predicted"/>
<sequence>MEKIGQTLAKQLRQSRTDLNKLTQAILADKEIADFITSNGLTQEQINRSLPKFNQFMVEREKFQNQDASYVAKGYKPALSMNEGYADVIYLETRELVEAKKRQDIKNRVTLIGLPTSLKHISTDDIDLGDPNRIEIYNYLNDYIKNLENKPQKGLYVFGTFGVGKSYLMAYLANRLSAKYGKSTTLLHFPTFCVDIKNAINTGTVKEQIDQIKQSEILVLDDIGAEQQSSWIRDDVLQVILQYRMQENLLTFFTSNLDFKGLEEHFAISRSGDETWQAKRVMERIRYLAREIHLQGENRR</sequence>
<dbReference type="InterPro" id="IPR002611">
    <property type="entry name" value="IstB_ATP-bd"/>
</dbReference>
<dbReference type="Pfam" id="PF07319">
    <property type="entry name" value="DnaI_N"/>
    <property type="match status" value="1"/>
</dbReference>
<evidence type="ECO:0000313" key="5">
    <source>
        <dbReference type="Proteomes" id="UP000029382"/>
    </source>
</evidence>
<comment type="caution">
    <text evidence="3">The sequence shown here is derived from an EMBL/GenBank/DDBJ whole genome shotgun (WGS) entry which is preliminary data.</text>
</comment>
<protein>
    <submittedName>
        <fullName evidence="3">Primosomal protein DnaI</fullName>
    </submittedName>
</protein>
<accession>A0A091BS11</accession>
<organism evidence="3 5">
    <name type="scientific">Streptococcus equinus JB1</name>
    <dbReference type="NCBI Taxonomy" id="1294274"/>
    <lineage>
        <taxon>Bacteria</taxon>
        <taxon>Bacillati</taxon>
        <taxon>Bacillota</taxon>
        <taxon>Bacilli</taxon>
        <taxon>Lactobacillales</taxon>
        <taxon>Streptococcaceae</taxon>
        <taxon>Streptococcus</taxon>
    </lineage>
</organism>
<evidence type="ECO:0000313" key="4">
    <source>
        <dbReference type="EMBL" id="SFL06095.1"/>
    </source>
</evidence>